<dbReference type="Gene3D" id="3.20.20.100">
    <property type="entry name" value="NADP-dependent oxidoreductase domain"/>
    <property type="match status" value="1"/>
</dbReference>
<gene>
    <name evidence="3" type="ORF">ABIE13_001911</name>
</gene>
<dbReference type="InterPro" id="IPR023210">
    <property type="entry name" value="NADP_OxRdtase_dom"/>
</dbReference>
<dbReference type="EMBL" id="JBEPSH010000003">
    <property type="protein sequence ID" value="MET4576802.1"/>
    <property type="molecule type" value="Genomic_DNA"/>
</dbReference>
<dbReference type="InterPro" id="IPR053135">
    <property type="entry name" value="AKR2_Oxidoreductase"/>
</dbReference>
<feature type="region of interest" description="Disordered" evidence="1">
    <location>
        <begin position="290"/>
        <end position="316"/>
    </location>
</feature>
<proteinExistence type="predicted"/>
<dbReference type="PANTHER" id="PTHR43312:SF1">
    <property type="entry name" value="NADP-DEPENDENT OXIDOREDUCTASE DOMAIN-CONTAINING PROTEIN"/>
    <property type="match status" value="1"/>
</dbReference>
<name>A0ABV2Q7A9_9BURK</name>
<dbReference type="Pfam" id="PF00248">
    <property type="entry name" value="Aldo_ket_red"/>
    <property type="match status" value="1"/>
</dbReference>
<dbReference type="Proteomes" id="UP001549320">
    <property type="component" value="Unassembled WGS sequence"/>
</dbReference>
<comment type="caution">
    <text evidence="3">The sequence shown here is derived from an EMBL/GenBank/DDBJ whole genome shotgun (WGS) entry which is preliminary data.</text>
</comment>
<feature type="domain" description="NADP-dependent oxidoreductase" evidence="2">
    <location>
        <begin position="61"/>
        <end position="305"/>
    </location>
</feature>
<evidence type="ECO:0000313" key="3">
    <source>
        <dbReference type="EMBL" id="MET4576802.1"/>
    </source>
</evidence>
<dbReference type="SUPFAM" id="SSF51430">
    <property type="entry name" value="NAD(P)-linked oxidoreductase"/>
    <property type="match status" value="1"/>
</dbReference>
<accession>A0ABV2Q7A9</accession>
<dbReference type="InterPro" id="IPR006311">
    <property type="entry name" value="TAT_signal"/>
</dbReference>
<reference evidence="3 4" key="1">
    <citation type="submission" date="2024-06" db="EMBL/GenBank/DDBJ databases">
        <title>Sorghum-associated microbial communities from plants grown in Nebraska, USA.</title>
        <authorList>
            <person name="Schachtman D."/>
        </authorList>
    </citation>
    <scope>NUCLEOTIDE SEQUENCE [LARGE SCALE GENOMIC DNA]</scope>
    <source>
        <strain evidence="3 4">2709</strain>
    </source>
</reference>
<protein>
    <submittedName>
        <fullName evidence="3">Diketogulonate reductase-like aldo/keto reductase</fullName>
    </submittedName>
</protein>
<keyword evidence="4" id="KW-1185">Reference proteome</keyword>
<dbReference type="CDD" id="cd19095">
    <property type="entry name" value="AKR_PA4992-like"/>
    <property type="match status" value="1"/>
</dbReference>
<evidence type="ECO:0000313" key="4">
    <source>
        <dbReference type="Proteomes" id="UP001549320"/>
    </source>
</evidence>
<dbReference type="PANTHER" id="PTHR43312">
    <property type="entry name" value="D-THREO-ALDOSE 1-DEHYDROGENASE"/>
    <property type="match status" value="1"/>
</dbReference>
<evidence type="ECO:0000256" key="1">
    <source>
        <dbReference type="SAM" id="MobiDB-lite"/>
    </source>
</evidence>
<evidence type="ECO:0000259" key="2">
    <source>
        <dbReference type="Pfam" id="PF00248"/>
    </source>
</evidence>
<sequence length="316" mass="34315">MIKPSDSRSTGVNRAQFLRATAAATVAATLGKAAFSASQDTQAGKMITRKIPSTGELLPVVGCGTWQGFDHAQGSAEYARLPGVVDALFEAGGTVLDSSPMYGRSEKTTGELLAKSKHRSDAFLATKVWTSGREAGIRQMEQSLALLGVDKLDLMQVHNLVDWQTHLKTLRDWKSKGKIRYIGITHYTPSAFREVEQVIRREPLDFVQINYAFDDQSAANALLPLAADKGVAVLINKPFGGGALLRELRNKPLPDWAKEIDCASWAQVLLKFVLSHPAVTCVIPGTSRPEHMADNAKAGSSSIPDPSFWRNRSLGT</sequence>
<dbReference type="InterPro" id="IPR036812">
    <property type="entry name" value="NAD(P)_OxRdtase_dom_sf"/>
</dbReference>
<dbReference type="PROSITE" id="PS51318">
    <property type="entry name" value="TAT"/>
    <property type="match status" value="1"/>
</dbReference>
<organism evidence="3 4">
    <name type="scientific">Ottowia thiooxydans</name>
    <dbReference type="NCBI Taxonomy" id="219182"/>
    <lineage>
        <taxon>Bacteria</taxon>
        <taxon>Pseudomonadati</taxon>
        <taxon>Pseudomonadota</taxon>
        <taxon>Betaproteobacteria</taxon>
        <taxon>Burkholderiales</taxon>
        <taxon>Comamonadaceae</taxon>
        <taxon>Ottowia</taxon>
    </lineage>
</organism>